<dbReference type="Pfam" id="PF01106">
    <property type="entry name" value="NifU"/>
    <property type="match status" value="1"/>
</dbReference>
<protein>
    <recommendedName>
        <fullName evidence="2">NIF system FeS cluster assembly NifU C-terminal domain-containing protein</fullName>
    </recommendedName>
</protein>
<dbReference type="GO" id="GO:0005506">
    <property type="term" value="F:iron ion binding"/>
    <property type="evidence" value="ECO:0007669"/>
    <property type="project" value="InterPro"/>
</dbReference>
<dbReference type="PANTHER" id="PTHR11178">
    <property type="entry name" value="IRON-SULFUR CLUSTER SCAFFOLD PROTEIN NFU-RELATED"/>
    <property type="match status" value="1"/>
</dbReference>
<organism evidence="3 4">
    <name type="scientific">Streptomyces lucensis JCM 4490</name>
    <dbReference type="NCBI Taxonomy" id="1306176"/>
    <lineage>
        <taxon>Bacteria</taxon>
        <taxon>Bacillati</taxon>
        <taxon>Actinomycetota</taxon>
        <taxon>Actinomycetes</taxon>
        <taxon>Kitasatosporales</taxon>
        <taxon>Streptomycetaceae</taxon>
        <taxon>Streptomyces</taxon>
    </lineage>
</organism>
<comment type="caution">
    <text evidence="3">The sequence shown here is derived from an EMBL/GenBank/DDBJ whole genome shotgun (WGS) entry which is preliminary data.</text>
</comment>
<keyword evidence="4" id="KW-1185">Reference proteome</keyword>
<dbReference type="Proteomes" id="UP000620224">
    <property type="component" value="Unassembled WGS sequence"/>
</dbReference>
<evidence type="ECO:0000256" key="1">
    <source>
        <dbReference type="ARBA" id="ARBA00049958"/>
    </source>
</evidence>
<feature type="domain" description="NIF system FeS cluster assembly NifU C-terminal" evidence="2">
    <location>
        <begin position="120"/>
        <end position="172"/>
    </location>
</feature>
<name>A0A918MR89_9ACTN</name>
<dbReference type="EMBL" id="BMUE01000004">
    <property type="protein sequence ID" value="GGW47020.1"/>
    <property type="molecule type" value="Genomic_DNA"/>
</dbReference>
<reference evidence="3" key="2">
    <citation type="submission" date="2020-09" db="EMBL/GenBank/DDBJ databases">
        <authorList>
            <person name="Sun Q."/>
            <person name="Ohkuma M."/>
        </authorList>
    </citation>
    <scope>NUCLEOTIDE SEQUENCE</scope>
    <source>
        <strain evidence="3">JCM 4490</strain>
    </source>
</reference>
<proteinExistence type="predicted"/>
<dbReference type="AlphaFoldDB" id="A0A918MR89"/>
<evidence type="ECO:0000313" key="4">
    <source>
        <dbReference type="Proteomes" id="UP000620224"/>
    </source>
</evidence>
<dbReference type="Gene3D" id="3.30.300.130">
    <property type="entry name" value="Fe-S cluster assembly (FSCA)"/>
    <property type="match status" value="1"/>
</dbReference>
<gene>
    <name evidence="3" type="ORF">GCM10010503_24760</name>
</gene>
<reference evidence="3" key="1">
    <citation type="journal article" date="2014" name="Int. J. Syst. Evol. Microbiol.">
        <title>Complete genome sequence of Corynebacterium casei LMG S-19264T (=DSM 44701T), isolated from a smear-ripened cheese.</title>
        <authorList>
            <consortium name="US DOE Joint Genome Institute (JGI-PGF)"/>
            <person name="Walter F."/>
            <person name="Albersmeier A."/>
            <person name="Kalinowski J."/>
            <person name="Ruckert C."/>
        </authorList>
    </citation>
    <scope>NUCLEOTIDE SEQUENCE</scope>
    <source>
        <strain evidence="3">JCM 4490</strain>
    </source>
</reference>
<dbReference type="GO" id="GO:0016226">
    <property type="term" value="P:iron-sulfur cluster assembly"/>
    <property type="evidence" value="ECO:0007669"/>
    <property type="project" value="InterPro"/>
</dbReference>
<accession>A0A918MR89</accession>
<comment type="function">
    <text evidence="1">May be involved in the formation or repair of [Fe-S] clusters present in iron-sulfur proteins.</text>
</comment>
<dbReference type="GO" id="GO:0051536">
    <property type="term" value="F:iron-sulfur cluster binding"/>
    <property type="evidence" value="ECO:0007669"/>
    <property type="project" value="InterPro"/>
</dbReference>
<dbReference type="InterPro" id="IPR001075">
    <property type="entry name" value="NIF_FeS_clus_asmbl_NifU_C"/>
</dbReference>
<evidence type="ECO:0000259" key="2">
    <source>
        <dbReference type="Pfam" id="PF01106"/>
    </source>
</evidence>
<evidence type="ECO:0000313" key="3">
    <source>
        <dbReference type="EMBL" id="GGW47020.1"/>
    </source>
</evidence>
<sequence length="186" mass="19464">MVPLHPQPVPDHPDRLRWIVPAGLLTWTGAPASVPAPLAALLADGTLAHVSVEPGVVVTRLGEGRSWRADGARVRTALHNALEDPTGWSPAADAEGPRDDTPLHTAALNLIAGPVGERARSHGGAIELVGVSDGVVTVRLVGACHGCPAARLTLHHGLERPLRRQCPQLIEVRHVGPGGRRSDGGR</sequence>
<dbReference type="SUPFAM" id="SSF117916">
    <property type="entry name" value="Fe-S cluster assembly (FSCA) domain-like"/>
    <property type="match status" value="1"/>
</dbReference>
<dbReference type="InterPro" id="IPR034904">
    <property type="entry name" value="FSCA_dom_sf"/>
</dbReference>